<dbReference type="InterPro" id="IPR003010">
    <property type="entry name" value="C-N_Hydrolase"/>
</dbReference>
<dbReference type="CDD" id="cd07197">
    <property type="entry name" value="nitrilase"/>
    <property type="match status" value="1"/>
</dbReference>
<protein>
    <submittedName>
        <fullName evidence="2">Putative amidohydrolase</fullName>
    </submittedName>
</protein>
<gene>
    <name evidence="2" type="ORF">GAH_00937</name>
</gene>
<sequence>MRIALYQIEDRGSVGGNIEAARVAIRSVNADFICFPEFFTIPADYKRFGKTVEDAWREISLPTLSMIAEESLFFDGYVIGGSVVERGPDGYYNTCYIFRKGSVVGKYRKISPVEEELEMGIRPRREITVLKTEFGNIGVIICADCLSESVVDRVARKCDVLFLPISLTDPSHPKVEGHPVSERIAREYGVFVVKVSRVARNLGVKSVVMSPEGIVREASSCCREELFVVEI</sequence>
<keyword evidence="3" id="KW-1185">Reference proteome</keyword>
<dbReference type="Gene3D" id="3.60.110.10">
    <property type="entry name" value="Carbon-nitrogen hydrolase"/>
    <property type="match status" value="1"/>
</dbReference>
<proteinExistence type="predicted"/>
<dbReference type="InParanoid" id="A0A0F7DBV2"/>
<organism evidence="2 3">
    <name type="scientific">Geoglobus ahangari</name>
    <dbReference type="NCBI Taxonomy" id="113653"/>
    <lineage>
        <taxon>Archaea</taxon>
        <taxon>Methanobacteriati</taxon>
        <taxon>Methanobacteriota</taxon>
        <taxon>Archaeoglobi</taxon>
        <taxon>Archaeoglobales</taxon>
        <taxon>Archaeoglobaceae</taxon>
        <taxon>Geoglobus</taxon>
    </lineage>
</organism>
<dbReference type="GO" id="GO:0016787">
    <property type="term" value="F:hydrolase activity"/>
    <property type="evidence" value="ECO:0007669"/>
    <property type="project" value="UniProtKB-KW"/>
</dbReference>
<dbReference type="KEGG" id="gah:GAH_00937"/>
<dbReference type="PANTHER" id="PTHR23088:SF27">
    <property type="entry name" value="DEAMINATED GLUTATHIONE AMIDASE"/>
    <property type="match status" value="1"/>
</dbReference>
<dbReference type="EMBL" id="CP011267">
    <property type="protein sequence ID" value="AKG91736.1"/>
    <property type="molecule type" value="Genomic_DNA"/>
</dbReference>
<dbReference type="AlphaFoldDB" id="A0A0F7DBV2"/>
<dbReference type="STRING" id="113653.GAH_00937"/>
<name>A0A0F7DBV2_9EURY</name>
<accession>A0A0F7DBV2</accession>
<dbReference type="OrthoDB" id="39312at2157"/>
<dbReference type="HOGENOM" id="CLU_1183461_0_0_2"/>
<dbReference type="InterPro" id="IPR036526">
    <property type="entry name" value="C-N_Hydrolase_sf"/>
</dbReference>
<evidence type="ECO:0000313" key="3">
    <source>
        <dbReference type="Proteomes" id="UP000034723"/>
    </source>
</evidence>
<reference evidence="2 3" key="1">
    <citation type="submission" date="2015-04" db="EMBL/GenBank/DDBJ databases">
        <title>The complete genome sequence of the hyperthermophilic, obligate iron-reducing archaeon Geoglobus ahangari strain 234T.</title>
        <authorList>
            <person name="Manzella M.P."/>
            <person name="Holmes D.E."/>
            <person name="Rocheleau J.M."/>
            <person name="Chung A."/>
            <person name="Reguera G."/>
            <person name="Kashefi K."/>
        </authorList>
    </citation>
    <scope>NUCLEOTIDE SEQUENCE [LARGE SCALE GENOMIC DNA]</scope>
    <source>
        <strain evidence="2 3">234</strain>
    </source>
</reference>
<dbReference type="SUPFAM" id="SSF56317">
    <property type="entry name" value="Carbon-nitrogen hydrolase"/>
    <property type="match status" value="1"/>
</dbReference>
<feature type="domain" description="CN hydrolase" evidence="1">
    <location>
        <begin position="1"/>
        <end position="231"/>
    </location>
</feature>
<dbReference type="RefSeq" id="WP_048094972.1">
    <property type="nucleotide sequence ID" value="NZ_CP011267.1"/>
</dbReference>
<keyword evidence="2" id="KW-0378">Hydrolase</keyword>
<dbReference type="GeneID" id="24803515"/>
<dbReference type="PANTHER" id="PTHR23088">
    <property type="entry name" value="NITRILASE-RELATED"/>
    <property type="match status" value="1"/>
</dbReference>
<evidence type="ECO:0000259" key="1">
    <source>
        <dbReference type="PROSITE" id="PS50263"/>
    </source>
</evidence>
<evidence type="ECO:0000313" key="2">
    <source>
        <dbReference type="EMBL" id="AKG91736.1"/>
    </source>
</evidence>
<dbReference type="Pfam" id="PF00795">
    <property type="entry name" value="CN_hydrolase"/>
    <property type="match status" value="1"/>
</dbReference>
<dbReference type="Proteomes" id="UP000034723">
    <property type="component" value="Chromosome"/>
</dbReference>
<dbReference type="PROSITE" id="PS50263">
    <property type="entry name" value="CN_HYDROLASE"/>
    <property type="match status" value="1"/>
</dbReference>